<feature type="compositionally biased region" description="Polar residues" evidence="16">
    <location>
        <begin position="489"/>
        <end position="500"/>
    </location>
</feature>
<comment type="similarity">
    <text evidence="4">Belongs to the MIEAP family.</text>
</comment>
<dbReference type="InterPro" id="IPR011990">
    <property type="entry name" value="TPR-like_helical_dom_sf"/>
</dbReference>
<dbReference type="PANTHER" id="PTHR21771">
    <property type="entry name" value="MITOCHONDRIA-EATING PROTEIN-RELATED"/>
    <property type="match status" value="1"/>
</dbReference>
<comment type="caution">
    <text evidence="19">The sequence shown here is derived from an EMBL/GenBank/DDBJ whole genome shotgun (WGS) entry which is preliminary data.</text>
</comment>
<dbReference type="InterPro" id="IPR019734">
    <property type="entry name" value="TPR_rpt"/>
</dbReference>
<dbReference type="Proteomes" id="UP000502823">
    <property type="component" value="Unassembled WGS sequence"/>
</dbReference>
<organism evidence="19 20">
    <name type="scientific">Coptotermes formosanus</name>
    <name type="common">Formosan subterranean termite</name>
    <dbReference type="NCBI Taxonomy" id="36987"/>
    <lineage>
        <taxon>Eukaryota</taxon>
        <taxon>Metazoa</taxon>
        <taxon>Ecdysozoa</taxon>
        <taxon>Arthropoda</taxon>
        <taxon>Hexapoda</taxon>
        <taxon>Insecta</taxon>
        <taxon>Pterygota</taxon>
        <taxon>Neoptera</taxon>
        <taxon>Polyneoptera</taxon>
        <taxon>Dictyoptera</taxon>
        <taxon>Blattodea</taxon>
        <taxon>Blattoidea</taxon>
        <taxon>Termitoidae</taxon>
        <taxon>Rhinotermitidae</taxon>
        <taxon>Coptotermes</taxon>
    </lineage>
</organism>
<evidence type="ECO:0000256" key="17">
    <source>
        <dbReference type="SAM" id="Phobius"/>
    </source>
</evidence>
<dbReference type="InterPro" id="IPR000504">
    <property type="entry name" value="RRM_dom"/>
</dbReference>
<dbReference type="SUPFAM" id="SSF54928">
    <property type="entry name" value="RNA-binding domain, RBD"/>
    <property type="match status" value="1"/>
</dbReference>
<keyword evidence="9" id="KW-0175">Coiled coil</keyword>
<dbReference type="SMART" id="SM00360">
    <property type="entry name" value="RRM"/>
    <property type="match status" value="1"/>
</dbReference>
<evidence type="ECO:0000256" key="10">
    <source>
        <dbReference type="ARBA" id="ARBA00023121"/>
    </source>
</evidence>
<dbReference type="GO" id="GO:0005741">
    <property type="term" value="C:mitochondrial outer membrane"/>
    <property type="evidence" value="ECO:0007669"/>
    <property type="project" value="UniProtKB-SubCell"/>
</dbReference>
<evidence type="ECO:0000256" key="5">
    <source>
        <dbReference type="ARBA" id="ARBA00019863"/>
    </source>
</evidence>
<evidence type="ECO:0000256" key="1">
    <source>
        <dbReference type="ARBA" id="ARBA00004294"/>
    </source>
</evidence>
<evidence type="ECO:0000256" key="2">
    <source>
        <dbReference type="ARBA" id="ARBA00004305"/>
    </source>
</evidence>
<dbReference type="Gene3D" id="1.25.40.10">
    <property type="entry name" value="Tetratricopeptide repeat domain"/>
    <property type="match status" value="1"/>
</dbReference>
<name>A0A6L2PMP5_COPFO</name>
<sequence>MMNRLDKYYEAHPQQLMRRTHNNMLMLPPPPLVDNSSPGVTQSRTSTWTTYHSGKSSSGNNGFSVLERGERIKPERSNKRNNVQKMQWRSSRWVNGFPCATSGDEDFDNRISSMTIADVSPRFAVKRIILLYENFQYREAANFINRLSHGTFKVILNDLPIDLFVESMPHSLSILEALYAKVFLSDGLNFSMKLLRPEGVIMQMVKFFSNQEPIDKTGDKNWELCGPFICSCKKLLKVIVLSDPKIKKVLQQRRKTLDKAIEGLGQHGLVGTTDETLMNLHDALKMEFQRVVETYKGALQKLEDLSLASNKSGVTRGPAPVQASHQRQLSLRQSEIQERLIKNKTLLNVVEPTLGNHSLDILLGILQRRIEFDKDVLFQFTQLRKEMKDLVEGNAVVAPILMRFSHGCDQVLELMKEVAEDDDSSDISGYHSDSDSAIMMSGNSPYVSKRALRSSSKSSSVRTSVLLQQLSSSSRDSAGQHHRGLHHCSSGSDSPPNSLLVTDPTECTKGSTSPDSSSTSSANSHSAGRPVTRLQLKQKNQLYKLNSGGSNSSCGVVTCCQACQSRASLQVLPPSNDEELIALRSELDRLQTELGIARASLQECEQQLKDRLVSPSASVEAPADPTNSMGEHLVRCYGNLYAAARVDALDSLDNLPALKDADELKSKILFSVVVLAFRSAQSLLALKKDHMRRILHIQPPAATPQVNTATPLDPVVAELERSVAVYLRKTVDKFDLTKSVEEVCCQIWATLYDYPCLKSCPGLVQYVKDAVRLAWGLVNQPDKARQLNFPHLALALATRSELLSAGGWVSVVACLSLNYLVVLSFVLNRRKGSRATAFAAYVTRGKTLAMEDAELMICLFPKHTKSYYRKGEILAASKRYIEAEESYHKVLSLDPECEDAKRALLDVQAMQLCELGYKKQHALRALGLTINNITHSASVEDAENILKYGTSEMFSQNSSLDDDIVYYSDDETACSNIIKQDNSVYDPLTDPSNPLKSCSLWVGFITEGVTKKVLETLFSKYGKIVSVCIYLTSHCAFINYTDHIAPGKAMKALQGKLIGGKNILIKFPDSAANQISKRNKAV</sequence>
<dbReference type="InterPro" id="IPR035979">
    <property type="entry name" value="RBD_domain_sf"/>
</dbReference>
<gene>
    <name evidence="19" type="ORF">Cfor_12880</name>
</gene>
<dbReference type="InterPro" id="IPR031981">
    <property type="entry name" value="MIEAP_C"/>
</dbReference>
<feature type="compositionally biased region" description="Basic and acidic residues" evidence="16">
    <location>
        <begin position="67"/>
        <end position="78"/>
    </location>
</feature>
<feature type="transmembrane region" description="Helical" evidence="17">
    <location>
        <begin position="802"/>
        <end position="827"/>
    </location>
</feature>
<keyword evidence="12 17" id="KW-0472">Membrane</keyword>
<proteinExistence type="inferred from homology"/>
<comment type="subcellular location">
    <subcellularLocation>
        <location evidence="3">Cytoplasm</location>
    </subcellularLocation>
    <subcellularLocation>
        <location evidence="2">Mitochondrion matrix</location>
    </subcellularLocation>
    <subcellularLocation>
        <location evidence="1">Mitochondrion outer membrane</location>
    </subcellularLocation>
</comment>
<evidence type="ECO:0000256" key="7">
    <source>
        <dbReference type="ARBA" id="ARBA00022787"/>
    </source>
</evidence>
<evidence type="ECO:0000256" key="8">
    <source>
        <dbReference type="ARBA" id="ARBA00022884"/>
    </source>
</evidence>
<evidence type="ECO:0000259" key="18">
    <source>
        <dbReference type="PROSITE" id="PS50102"/>
    </source>
</evidence>
<evidence type="ECO:0000256" key="3">
    <source>
        <dbReference type="ARBA" id="ARBA00004496"/>
    </source>
</evidence>
<dbReference type="SUPFAM" id="SSF48452">
    <property type="entry name" value="TPR-like"/>
    <property type="match status" value="1"/>
</dbReference>
<evidence type="ECO:0000256" key="14">
    <source>
        <dbReference type="PROSITE-ProRule" id="PRU00176"/>
    </source>
</evidence>
<keyword evidence="11" id="KW-0496">Mitochondrion</keyword>
<dbReference type="Pfam" id="PF16026">
    <property type="entry name" value="MIEAP"/>
    <property type="match status" value="1"/>
</dbReference>
<dbReference type="AlphaFoldDB" id="A0A6L2PMP5"/>
<keyword evidence="6" id="KW-0963">Cytoplasm</keyword>
<evidence type="ECO:0000256" key="11">
    <source>
        <dbReference type="ARBA" id="ARBA00023128"/>
    </source>
</evidence>
<evidence type="ECO:0000256" key="13">
    <source>
        <dbReference type="ARBA" id="ARBA00032687"/>
    </source>
</evidence>
<feature type="compositionally biased region" description="Polar residues" evidence="16">
    <location>
        <begin position="34"/>
        <end position="52"/>
    </location>
</feature>
<evidence type="ECO:0000256" key="4">
    <source>
        <dbReference type="ARBA" id="ARBA00008233"/>
    </source>
</evidence>
<keyword evidence="10" id="KW-0446">Lipid-binding</keyword>
<keyword evidence="8 14" id="KW-0694">RNA-binding</keyword>
<dbReference type="Gene3D" id="3.30.70.330">
    <property type="match status" value="1"/>
</dbReference>
<evidence type="ECO:0000256" key="6">
    <source>
        <dbReference type="ARBA" id="ARBA00022490"/>
    </source>
</evidence>
<evidence type="ECO:0000256" key="9">
    <source>
        <dbReference type="ARBA" id="ARBA00023054"/>
    </source>
</evidence>
<keyword evidence="17" id="KW-0812">Transmembrane</keyword>
<reference evidence="20" key="1">
    <citation type="submission" date="2020-01" db="EMBL/GenBank/DDBJ databases">
        <title>Draft genome sequence of the Termite Coptotermes fromosanus.</title>
        <authorList>
            <person name="Itakura S."/>
            <person name="Yosikawa Y."/>
            <person name="Umezawa K."/>
        </authorList>
    </citation>
    <scope>NUCLEOTIDE SEQUENCE [LARGE SCALE GENOMIC DNA]</scope>
</reference>
<evidence type="ECO:0000256" key="16">
    <source>
        <dbReference type="SAM" id="MobiDB-lite"/>
    </source>
</evidence>
<keyword evidence="7" id="KW-1000">Mitochondrion outer membrane</keyword>
<feature type="compositionally biased region" description="Low complexity" evidence="16">
    <location>
        <begin position="508"/>
        <end position="526"/>
    </location>
</feature>
<dbReference type="InParanoid" id="A0A6L2PMP5"/>
<evidence type="ECO:0000313" key="20">
    <source>
        <dbReference type="Proteomes" id="UP000502823"/>
    </source>
</evidence>
<dbReference type="EMBL" id="BLKM01000294">
    <property type="protein sequence ID" value="GFG31317.1"/>
    <property type="molecule type" value="Genomic_DNA"/>
</dbReference>
<dbReference type="CDD" id="cd00590">
    <property type="entry name" value="RRM_SF"/>
    <property type="match status" value="1"/>
</dbReference>
<feature type="domain" description="RRM" evidence="18">
    <location>
        <begin position="998"/>
        <end position="1070"/>
    </location>
</feature>
<evidence type="ECO:0000256" key="12">
    <source>
        <dbReference type="ARBA" id="ARBA00023136"/>
    </source>
</evidence>
<dbReference type="GO" id="GO:0003723">
    <property type="term" value="F:RNA binding"/>
    <property type="evidence" value="ECO:0007669"/>
    <property type="project" value="UniProtKB-UniRule"/>
</dbReference>
<dbReference type="InterPro" id="IPR026169">
    <property type="entry name" value="MIEAP"/>
</dbReference>
<dbReference type="GO" id="GO:0035695">
    <property type="term" value="P:mitophagy by internal vacuole formation"/>
    <property type="evidence" value="ECO:0007669"/>
    <property type="project" value="TreeGrafter"/>
</dbReference>
<dbReference type="PROSITE" id="PS50005">
    <property type="entry name" value="TPR"/>
    <property type="match status" value="1"/>
</dbReference>
<dbReference type="GO" id="GO:0008289">
    <property type="term" value="F:lipid binding"/>
    <property type="evidence" value="ECO:0007669"/>
    <property type="project" value="UniProtKB-KW"/>
</dbReference>
<dbReference type="PANTHER" id="PTHR21771:SF1">
    <property type="entry name" value="MITOCHONDRIA-EATING PROTEIN"/>
    <property type="match status" value="1"/>
</dbReference>
<feature type="repeat" description="TPR" evidence="15">
    <location>
        <begin position="864"/>
        <end position="897"/>
    </location>
</feature>
<dbReference type="Pfam" id="PF00076">
    <property type="entry name" value="RRM_1"/>
    <property type="match status" value="1"/>
</dbReference>
<keyword evidence="17" id="KW-1133">Transmembrane helix</keyword>
<dbReference type="PROSITE" id="PS50102">
    <property type="entry name" value="RRM"/>
    <property type="match status" value="1"/>
</dbReference>
<dbReference type="SMART" id="SM00028">
    <property type="entry name" value="TPR"/>
    <property type="match status" value="1"/>
</dbReference>
<dbReference type="GO" id="GO:0005759">
    <property type="term" value="C:mitochondrial matrix"/>
    <property type="evidence" value="ECO:0007669"/>
    <property type="project" value="UniProtKB-SubCell"/>
</dbReference>
<feature type="region of interest" description="Disordered" evidence="16">
    <location>
        <begin position="31"/>
        <end position="84"/>
    </location>
</feature>
<dbReference type="InterPro" id="IPR012677">
    <property type="entry name" value="Nucleotide-bd_a/b_plait_sf"/>
</dbReference>
<protein>
    <recommendedName>
        <fullName evidence="5">Mitochondria-eating protein</fullName>
    </recommendedName>
    <alternativeName>
        <fullName evidence="13">Spermatogenesis-associated protein 18</fullName>
    </alternativeName>
</protein>
<accession>A0A6L2PMP5</accession>
<evidence type="ECO:0000256" key="15">
    <source>
        <dbReference type="PROSITE-ProRule" id="PRU00339"/>
    </source>
</evidence>
<dbReference type="GO" id="GO:0035694">
    <property type="term" value="P:mitochondrial protein catabolic process"/>
    <property type="evidence" value="ECO:0007669"/>
    <property type="project" value="InterPro"/>
</dbReference>
<feature type="compositionally biased region" description="Low complexity" evidence="16">
    <location>
        <begin position="53"/>
        <end position="64"/>
    </location>
</feature>
<feature type="region of interest" description="Disordered" evidence="16">
    <location>
        <begin position="470"/>
        <end position="531"/>
    </location>
</feature>
<keyword evidence="20" id="KW-1185">Reference proteome</keyword>
<feature type="region of interest" description="Disordered" evidence="16">
    <location>
        <begin position="422"/>
        <end position="442"/>
    </location>
</feature>
<keyword evidence="15" id="KW-0802">TPR repeat</keyword>
<dbReference type="OrthoDB" id="6047381at2759"/>
<evidence type="ECO:0000313" key="19">
    <source>
        <dbReference type="EMBL" id="GFG31317.1"/>
    </source>
</evidence>